<accession>A0A7M7PQ92</accession>
<evidence type="ECO:0000313" key="3">
    <source>
        <dbReference type="Proteomes" id="UP000007110"/>
    </source>
</evidence>
<dbReference type="RefSeq" id="XP_030854119.1">
    <property type="nucleotide sequence ID" value="XM_030998259.1"/>
</dbReference>
<reference evidence="3" key="1">
    <citation type="submission" date="2015-02" db="EMBL/GenBank/DDBJ databases">
        <title>Genome sequencing for Strongylocentrotus purpuratus.</title>
        <authorList>
            <person name="Murali S."/>
            <person name="Liu Y."/>
            <person name="Vee V."/>
            <person name="English A."/>
            <person name="Wang M."/>
            <person name="Skinner E."/>
            <person name="Han Y."/>
            <person name="Muzny D.M."/>
            <person name="Worley K.C."/>
            <person name="Gibbs R.A."/>
        </authorList>
    </citation>
    <scope>NUCLEOTIDE SEQUENCE</scope>
</reference>
<dbReference type="AlphaFoldDB" id="A0A7M7PQ92"/>
<dbReference type="EnsemblMetazoa" id="XM_030998261">
    <property type="protein sequence ID" value="XP_030854121"/>
    <property type="gene ID" value="LOC105437150"/>
</dbReference>
<proteinExistence type="predicted"/>
<organism evidence="2 3">
    <name type="scientific">Strongylocentrotus purpuratus</name>
    <name type="common">Purple sea urchin</name>
    <dbReference type="NCBI Taxonomy" id="7668"/>
    <lineage>
        <taxon>Eukaryota</taxon>
        <taxon>Metazoa</taxon>
        <taxon>Echinodermata</taxon>
        <taxon>Eleutherozoa</taxon>
        <taxon>Echinozoa</taxon>
        <taxon>Echinoidea</taxon>
        <taxon>Euechinoidea</taxon>
        <taxon>Echinacea</taxon>
        <taxon>Camarodonta</taxon>
        <taxon>Echinidea</taxon>
        <taxon>Strongylocentrotidae</taxon>
        <taxon>Strongylocentrotus</taxon>
    </lineage>
</organism>
<dbReference type="KEGG" id="spu:105437150"/>
<dbReference type="RefSeq" id="XP_030854120.1">
    <property type="nucleotide sequence ID" value="XM_030998260.1"/>
</dbReference>
<dbReference type="GeneID" id="105437150"/>
<evidence type="ECO:0000313" key="2">
    <source>
        <dbReference type="EnsemblMetazoa" id="XP_030854119"/>
    </source>
</evidence>
<reference evidence="2" key="2">
    <citation type="submission" date="2021-01" db="UniProtKB">
        <authorList>
            <consortium name="EnsemblMetazoa"/>
        </authorList>
    </citation>
    <scope>IDENTIFICATION</scope>
</reference>
<dbReference type="EnsemblMetazoa" id="XM_030998260">
    <property type="protein sequence ID" value="XP_030854120"/>
    <property type="gene ID" value="LOC105437150"/>
</dbReference>
<dbReference type="PANTHER" id="PTHR23247">
    <property type="entry name" value="NY-REN-41 ANTIGEN L15 -RELATED"/>
    <property type="match status" value="1"/>
</dbReference>
<sequence length="163" mass="19332">MKEKKEKEEQRAEAEAERREEEAEDAYLNLKWKEEAKTRPFPLATQCGFPQGSVKGELWRMEEQKKAAKEMKEKKEKEEQRAEAEAERREEEAEDAYLNLKWKEEAKTRPFPLATQCGYPQGSVKGQLQREKQLKIAEERKMKVEKAKVIEVKVNMWIEERTT</sequence>
<evidence type="ECO:0000256" key="1">
    <source>
        <dbReference type="SAM" id="MobiDB-lite"/>
    </source>
</evidence>
<dbReference type="RefSeq" id="XP_030854121.1">
    <property type="nucleotide sequence ID" value="XM_030998261.1"/>
</dbReference>
<dbReference type="InParanoid" id="A0A7M7PQ92"/>
<keyword evidence="3" id="KW-1185">Reference proteome</keyword>
<dbReference type="EnsemblMetazoa" id="XM_030998259">
    <property type="protein sequence ID" value="XP_030854119"/>
    <property type="gene ID" value="LOC105437150"/>
</dbReference>
<feature type="region of interest" description="Disordered" evidence="1">
    <location>
        <begin position="62"/>
        <end position="94"/>
    </location>
</feature>
<dbReference type="PANTHER" id="PTHR23247:SF2">
    <property type="entry name" value="COILED-COIL DOMAIN-CONTAINING PROTEIN 34"/>
    <property type="match status" value="1"/>
</dbReference>
<dbReference type="InterPro" id="IPR045323">
    <property type="entry name" value="CCDC34"/>
</dbReference>
<name>A0A7M7PQ92_STRPU</name>
<feature type="compositionally biased region" description="Basic and acidic residues" evidence="1">
    <location>
        <begin position="1"/>
        <end position="21"/>
    </location>
</feature>
<feature type="region of interest" description="Disordered" evidence="1">
    <location>
        <begin position="1"/>
        <end position="25"/>
    </location>
</feature>
<dbReference type="Proteomes" id="UP000007110">
    <property type="component" value="Unassembled WGS sequence"/>
</dbReference>
<protein>
    <submittedName>
        <fullName evidence="2">Uncharacterized protein</fullName>
    </submittedName>
</protein>
<feature type="compositionally biased region" description="Basic and acidic residues" evidence="1">
    <location>
        <begin position="62"/>
        <end position="91"/>
    </location>
</feature>